<dbReference type="Gene3D" id="3.40.50.300">
    <property type="entry name" value="P-loop containing nucleotide triphosphate hydrolases"/>
    <property type="match status" value="1"/>
</dbReference>
<keyword evidence="2" id="KW-0067">ATP-binding</keyword>
<evidence type="ECO:0000256" key="1">
    <source>
        <dbReference type="ARBA" id="ARBA00022741"/>
    </source>
</evidence>
<dbReference type="PANTHER" id="PTHR48103">
    <property type="entry name" value="MIDASIN-RELATED"/>
    <property type="match status" value="1"/>
</dbReference>
<accession>A0AAD7ZJ46</accession>
<dbReference type="PANTHER" id="PTHR48103:SF2">
    <property type="entry name" value="MIDASIN"/>
    <property type="match status" value="1"/>
</dbReference>
<evidence type="ECO:0000313" key="5">
    <source>
        <dbReference type="Proteomes" id="UP001233999"/>
    </source>
</evidence>
<dbReference type="AlphaFoldDB" id="A0AAD7ZJ46"/>
<organism evidence="4 5">
    <name type="scientific">Diploptera punctata</name>
    <name type="common">Pacific beetle cockroach</name>
    <dbReference type="NCBI Taxonomy" id="6984"/>
    <lineage>
        <taxon>Eukaryota</taxon>
        <taxon>Metazoa</taxon>
        <taxon>Ecdysozoa</taxon>
        <taxon>Arthropoda</taxon>
        <taxon>Hexapoda</taxon>
        <taxon>Insecta</taxon>
        <taxon>Pterygota</taxon>
        <taxon>Neoptera</taxon>
        <taxon>Polyneoptera</taxon>
        <taxon>Dictyoptera</taxon>
        <taxon>Blattodea</taxon>
        <taxon>Blaberoidea</taxon>
        <taxon>Blaberidae</taxon>
        <taxon>Diplopterinae</taxon>
        <taxon>Diploptera</taxon>
    </lineage>
</organism>
<sequence>ADYNRHLDEIAARVERLLLDAVRRRLLTTIDSLGSPRPDVITILRQWEAFRRLANQANLVGRFIRYNGEVIETELFKYRLTTLLDLVNALFPEFEGKQAFESELRALKGKLRNLTDNLLKEGNLNAGGKFEWVDSILVKCLRDGTWLLIDNVNLCSPAVLDRLNALLEPDGVLTIGERGVGPDGQLVTITPHPDFRLFMTMDPHNGEISRAMRNRGVEIYMSGPNEEEYSTLDLRSLIYHAGLKIQSHQDILLTVHEVMKQKNQGMEGPSIVLLLHAAFLIGQQISRGQSLYEAFLSSCSDVYVKPYTRRVVGNIGFLTFKQDLYDILKEILRDSSLLNERSKEPLEDKLLDSVTLTIPGIKESSLLANIKQQGSLIKAILEAITDAESLEINERVDILPHSLLIFYYLATPNDTEFRHEWLTEVTSSEALNEHKNLMKDLCNIDDLPWDIRWLPSVAVLCRHTDHFKCSMCIAEYSTALMNGTLSDDITSDPVITRFSQLLLTFDECLEATLKCDDVELDTAQCSALQDSLEWRFRTLKTSAMARTTGEMKTKISVQFHFWSLLLEKITITIGNFFPYDIFALLYIGSTIRRLAGVEEQTQSTQKRMKMSSVRCERSLTLDCPVMTNLVTSYVMQNSICDVGATLSSHEEQQLLLEVLKQLLWRNMMFLSSPLLNYTCYDCYYYCKTLATFK</sequence>
<dbReference type="EMBL" id="JASPKZ010007937">
    <property type="protein sequence ID" value="KAJ9581376.1"/>
    <property type="molecule type" value="Genomic_DNA"/>
</dbReference>
<dbReference type="GO" id="GO:0005634">
    <property type="term" value="C:nucleus"/>
    <property type="evidence" value="ECO:0007669"/>
    <property type="project" value="TreeGrafter"/>
</dbReference>
<reference evidence="4" key="1">
    <citation type="journal article" date="2023" name="IScience">
        <title>Live-bearing cockroach genome reveals convergent evolutionary mechanisms linked to viviparity in insects and beyond.</title>
        <authorList>
            <person name="Fouks B."/>
            <person name="Harrison M.C."/>
            <person name="Mikhailova A.A."/>
            <person name="Marchal E."/>
            <person name="English S."/>
            <person name="Carruthers M."/>
            <person name="Jennings E.C."/>
            <person name="Chiamaka E.L."/>
            <person name="Frigard R.A."/>
            <person name="Pippel M."/>
            <person name="Attardo G.M."/>
            <person name="Benoit J.B."/>
            <person name="Bornberg-Bauer E."/>
            <person name="Tobe S.S."/>
        </authorList>
    </citation>
    <scope>NUCLEOTIDE SEQUENCE</scope>
    <source>
        <strain evidence="4">Stay&amp;Tobe</strain>
    </source>
</reference>
<reference evidence="4" key="2">
    <citation type="submission" date="2023-05" db="EMBL/GenBank/DDBJ databases">
        <authorList>
            <person name="Fouks B."/>
        </authorList>
    </citation>
    <scope>NUCLEOTIDE SEQUENCE</scope>
    <source>
        <strain evidence="4">Stay&amp;Tobe</strain>
        <tissue evidence="4">Testes</tissue>
    </source>
</reference>
<dbReference type="GO" id="GO:0000055">
    <property type="term" value="P:ribosomal large subunit export from nucleus"/>
    <property type="evidence" value="ECO:0007669"/>
    <property type="project" value="TreeGrafter"/>
</dbReference>
<keyword evidence="1" id="KW-0547">Nucleotide-binding</keyword>
<evidence type="ECO:0000256" key="2">
    <source>
        <dbReference type="ARBA" id="ARBA00022840"/>
    </source>
</evidence>
<dbReference type="GO" id="GO:0005524">
    <property type="term" value="F:ATP binding"/>
    <property type="evidence" value="ECO:0007669"/>
    <property type="project" value="UniProtKB-KW"/>
</dbReference>
<comment type="caution">
    <text evidence="4">The sequence shown here is derived from an EMBL/GenBank/DDBJ whole genome shotgun (WGS) entry which is preliminary data.</text>
</comment>
<evidence type="ECO:0000259" key="3">
    <source>
        <dbReference type="Pfam" id="PF07728"/>
    </source>
</evidence>
<keyword evidence="5" id="KW-1185">Reference proteome</keyword>
<dbReference type="InterPro" id="IPR011704">
    <property type="entry name" value="ATPase_dyneun-rel_AAA"/>
</dbReference>
<dbReference type="InterPro" id="IPR027417">
    <property type="entry name" value="P-loop_NTPase"/>
</dbReference>
<dbReference type="Proteomes" id="UP001233999">
    <property type="component" value="Unassembled WGS sequence"/>
</dbReference>
<dbReference type="GO" id="GO:0030687">
    <property type="term" value="C:preribosome, large subunit precursor"/>
    <property type="evidence" value="ECO:0007669"/>
    <property type="project" value="TreeGrafter"/>
</dbReference>
<feature type="non-terminal residue" evidence="4">
    <location>
        <position position="1"/>
    </location>
</feature>
<dbReference type="GO" id="GO:0000027">
    <property type="term" value="P:ribosomal large subunit assembly"/>
    <property type="evidence" value="ECO:0007669"/>
    <property type="project" value="TreeGrafter"/>
</dbReference>
<dbReference type="GO" id="GO:0016887">
    <property type="term" value="F:ATP hydrolysis activity"/>
    <property type="evidence" value="ECO:0007669"/>
    <property type="project" value="InterPro"/>
</dbReference>
<gene>
    <name evidence="4" type="ORF">L9F63_023452</name>
</gene>
<dbReference type="Pfam" id="PF07728">
    <property type="entry name" value="AAA_5"/>
    <property type="match status" value="1"/>
</dbReference>
<protein>
    <recommendedName>
        <fullName evidence="3">ATPase dynein-related AAA domain-containing protein</fullName>
    </recommendedName>
</protein>
<feature type="non-terminal residue" evidence="4">
    <location>
        <position position="693"/>
    </location>
</feature>
<evidence type="ECO:0000313" key="4">
    <source>
        <dbReference type="EMBL" id="KAJ9581376.1"/>
    </source>
</evidence>
<name>A0AAD7ZJ46_DIPPU</name>
<proteinExistence type="predicted"/>
<feature type="domain" description="ATPase dynein-related AAA" evidence="3">
    <location>
        <begin position="118"/>
        <end position="213"/>
    </location>
</feature>
<dbReference type="SUPFAM" id="SSF52540">
    <property type="entry name" value="P-loop containing nucleoside triphosphate hydrolases"/>
    <property type="match status" value="1"/>
</dbReference>